<dbReference type="STRING" id="500610.SAMN02799615_00867"/>
<name>A0A1I1ZYW9_9GAMM</name>
<organism evidence="1 2">
    <name type="scientific">Dyella marensis</name>
    <dbReference type="NCBI Taxonomy" id="500610"/>
    <lineage>
        <taxon>Bacteria</taxon>
        <taxon>Pseudomonadati</taxon>
        <taxon>Pseudomonadota</taxon>
        <taxon>Gammaproteobacteria</taxon>
        <taxon>Lysobacterales</taxon>
        <taxon>Rhodanobacteraceae</taxon>
        <taxon>Dyella</taxon>
    </lineage>
</organism>
<evidence type="ECO:0000313" key="2">
    <source>
        <dbReference type="Proteomes" id="UP000199477"/>
    </source>
</evidence>
<sequence length="82" mass="8738">MIIKRIEGFSKVFGAPPDWNGEDMSCGALPVLEVMTPEGPFMVSAWEPTADELKAIIAGETIKLWIRGTGHPVVALTVGAVS</sequence>
<proteinExistence type="predicted"/>
<dbReference type="AlphaFoldDB" id="A0A1I1ZYW9"/>
<reference evidence="2" key="1">
    <citation type="submission" date="2016-10" db="EMBL/GenBank/DDBJ databases">
        <authorList>
            <person name="Varghese N."/>
            <person name="Submissions S."/>
        </authorList>
    </citation>
    <scope>NUCLEOTIDE SEQUENCE [LARGE SCALE GENOMIC DNA]</scope>
    <source>
        <strain evidence="2">UNC178MFTsu3.1</strain>
    </source>
</reference>
<dbReference type="EMBL" id="FONH01000002">
    <property type="protein sequence ID" value="SFE37034.1"/>
    <property type="molecule type" value="Genomic_DNA"/>
</dbReference>
<accession>A0A1I1ZYW9</accession>
<protein>
    <submittedName>
        <fullName evidence="1">Uncharacterized protein</fullName>
    </submittedName>
</protein>
<dbReference type="RefSeq" id="WP_026636549.1">
    <property type="nucleotide sequence ID" value="NZ_FONH01000002.1"/>
</dbReference>
<keyword evidence="2" id="KW-1185">Reference proteome</keyword>
<gene>
    <name evidence="1" type="ORF">SAMN02799615_00867</name>
</gene>
<dbReference type="Proteomes" id="UP000199477">
    <property type="component" value="Unassembled WGS sequence"/>
</dbReference>
<evidence type="ECO:0000313" key="1">
    <source>
        <dbReference type="EMBL" id="SFE37034.1"/>
    </source>
</evidence>